<evidence type="ECO:0000313" key="3">
    <source>
        <dbReference type="EMBL" id="MEU7294916.1"/>
    </source>
</evidence>
<dbReference type="PANTHER" id="PTHR35526:SF3">
    <property type="entry name" value="ANTI-SIGMA-F FACTOR RSBW"/>
    <property type="match status" value="1"/>
</dbReference>
<comment type="caution">
    <text evidence="3">The sequence shown here is derived from an EMBL/GenBank/DDBJ whole genome shotgun (WGS) entry which is preliminary data.</text>
</comment>
<dbReference type="PANTHER" id="PTHR35526">
    <property type="entry name" value="ANTI-SIGMA-F FACTOR RSBW-RELATED"/>
    <property type="match status" value="1"/>
</dbReference>
<dbReference type="SUPFAM" id="SSF55874">
    <property type="entry name" value="ATPase domain of HSP90 chaperone/DNA topoisomerase II/histidine kinase"/>
    <property type="match status" value="1"/>
</dbReference>
<reference evidence="3 4" key="1">
    <citation type="submission" date="2024-06" db="EMBL/GenBank/DDBJ databases">
        <title>The Natural Products Discovery Center: Release of the First 8490 Sequenced Strains for Exploring Actinobacteria Biosynthetic Diversity.</title>
        <authorList>
            <person name="Kalkreuter E."/>
            <person name="Kautsar S.A."/>
            <person name="Yang D."/>
            <person name="Bader C.D."/>
            <person name="Teijaro C.N."/>
            <person name="Fluegel L."/>
            <person name="Davis C.M."/>
            <person name="Simpson J.R."/>
            <person name="Lauterbach L."/>
            <person name="Steele A.D."/>
            <person name="Gui C."/>
            <person name="Meng S."/>
            <person name="Li G."/>
            <person name="Viehrig K."/>
            <person name="Ye F."/>
            <person name="Su P."/>
            <person name="Kiefer A.F."/>
            <person name="Nichols A."/>
            <person name="Cepeda A.J."/>
            <person name="Yan W."/>
            <person name="Fan B."/>
            <person name="Jiang Y."/>
            <person name="Adhikari A."/>
            <person name="Zheng C.-J."/>
            <person name="Schuster L."/>
            <person name="Cowan T.M."/>
            <person name="Smanski M.J."/>
            <person name="Chevrette M.G."/>
            <person name="De Carvalho L.P.S."/>
            <person name="Shen B."/>
        </authorList>
    </citation>
    <scope>NUCLEOTIDE SEQUENCE [LARGE SCALE GENOMIC DNA]</scope>
    <source>
        <strain evidence="3 4">NPDC045705</strain>
    </source>
</reference>
<dbReference type="CDD" id="cd16936">
    <property type="entry name" value="HATPase_RsbW-like"/>
    <property type="match status" value="1"/>
</dbReference>
<dbReference type="RefSeq" id="WP_359208603.1">
    <property type="nucleotide sequence ID" value="NZ_JBEZAM010000020.1"/>
</dbReference>
<dbReference type="InterPro" id="IPR003594">
    <property type="entry name" value="HATPase_dom"/>
</dbReference>
<evidence type="ECO:0000259" key="2">
    <source>
        <dbReference type="Pfam" id="PF13581"/>
    </source>
</evidence>
<keyword evidence="4" id="KW-1185">Reference proteome</keyword>
<sequence>MNSMTPQLRSELHTFSQLLSSTRRGARLARLLAVAQLHAWDAPRDVTERAGQVVAELAANAVLRGWLPGRDFRLGLTLDPADGGLRIEVTDARGDRLPAMVRPGGGEGDGGRGLPLVAALADGWGVVPYPPGGKTVWASLGPGLPPGP</sequence>
<dbReference type="Proteomes" id="UP001551210">
    <property type="component" value="Unassembled WGS sequence"/>
</dbReference>
<name>A0ABV3CXI2_STREX</name>
<accession>A0ABV3CXI2</accession>
<evidence type="ECO:0000256" key="1">
    <source>
        <dbReference type="ARBA" id="ARBA00022527"/>
    </source>
</evidence>
<keyword evidence="3" id="KW-0547">Nucleotide-binding</keyword>
<keyword evidence="1" id="KW-0808">Transferase</keyword>
<keyword evidence="1" id="KW-0418">Kinase</keyword>
<feature type="domain" description="Histidine kinase/HSP90-like ATPase" evidence="2">
    <location>
        <begin position="25"/>
        <end position="138"/>
    </location>
</feature>
<keyword evidence="3" id="KW-0067">ATP-binding</keyword>
<evidence type="ECO:0000313" key="4">
    <source>
        <dbReference type="Proteomes" id="UP001551210"/>
    </source>
</evidence>
<dbReference type="GO" id="GO:0005524">
    <property type="term" value="F:ATP binding"/>
    <property type="evidence" value="ECO:0007669"/>
    <property type="project" value="UniProtKB-KW"/>
</dbReference>
<dbReference type="Pfam" id="PF13581">
    <property type="entry name" value="HATPase_c_2"/>
    <property type="match status" value="1"/>
</dbReference>
<proteinExistence type="predicted"/>
<gene>
    <name evidence="3" type="ORF">AB0A76_17110</name>
</gene>
<keyword evidence="1" id="KW-0723">Serine/threonine-protein kinase</keyword>
<dbReference type="InterPro" id="IPR050267">
    <property type="entry name" value="Anti-sigma-factor_SerPK"/>
</dbReference>
<protein>
    <submittedName>
        <fullName evidence="3">ATP-binding protein</fullName>
    </submittedName>
</protein>
<dbReference type="EMBL" id="JBEZAM010000020">
    <property type="protein sequence ID" value="MEU7294916.1"/>
    <property type="molecule type" value="Genomic_DNA"/>
</dbReference>
<organism evidence="3 4">
    <name type="scientific">Streptomyces exfoliatus</name>
    <name type="common">Streptomyces hydrogenans</name>
    <dbReference type="NCBI Taxonomy" id="1905"/>
    <lineage>
        <taxon>Bacteria</taxon>
        <taxon>Bacillati</taxon>
        <taxon>Actinomycetota</taxon>
        <taxon>Actinomycetes</taxon>
        <taxon>Kitasatosporales</taxon>
        <taxon>Streptomycetaceae</taxon>
        <taxon>Streptomyces</taxon>
    </lineage>
</organism>
<dbReference type="Gene3D" id="3.30.565.10">
    <property type="entry name" value="Histidine kinase-like ATPase, C-terminal domain"/>
    <property type="match status" value="1"/>
</dbReference>
<dbReference type="InterPro" id="IPR036890">
    <property type="entry name" value="HATPase_C_sf"/>
</dbReference>